<proteinExistence type="predicted"/>
<sequence length="72" mass="8290">MIHLNPTYASEVIDSCCVLHNLAISDELMDVELPDYDDEVAPRVDNVDLNSKYPFEVRFCDVLLRHPLFQVP</sequence>
<reference evidence="2" key="1">
    <citation type="submission" date="2022-11" db="UniProtKB">
        <authorList>
            <consortium name="WormBaseParasite"/>
        </authorList>
    </citation>
    <scope>IDENTIFICATION</scope>
</reference>
<dbReference type="Proteomes" id="UP000887565">
    <property type="component" value="Unplaced"/>
</dbReference>
<protein>
    <submittedName>
        <fullName evidence="2">DDE Tnp4 domain-containing protein</fullName>
    </submittedName>
</protein>
<organism evidence="1 2">
    <name type="scientific">Romanomermis culicivorax</name>
    <name type="common">Nematode worm</name>
    <dbReference type="NCBI Taxonomy" id="13658"/>
    <lineage>
        <taxon>Eukaryota</taxon>
        <taxon>Metazoa</taxon>
        <taxon>Ecdysozoa</taxon>
        <taxon>Nematoda</taxon>
        <taxon>Enoplea</taxon>
        <taxon>Dorylaimia</taxon>
        <taxon>Mermithida</taxon>
        <taxon>Mermithoidea</taxon>
        <taxon>Mermithidae</taxon>
        <taxon>Romanomermis</taxon>
    </lineage>
</organism>
<dbReference type="WBParaSite" id="nRc.2.0.1.t23697-RA">
    <property type="protein sequence ID" value="nRc.2.0.1.t23697-RA"/>
    <property type="gene ID" value="nRc.2.0.1.g23697"/>
</dbReference>
<dbReference type="AlphaFoldDB" id="A0A915JC10"/>
<evidence type="ECO:0000313" key="2">
    <source>
        <dbReference type="WBParaSite" id="nRc.2.0.1.t23697-RA"/>
    </source>
</evidence>
<evidence type="ECO:0000313" key="1">
    <source>
        <dbReference type="Proteomes" id="UP000887565"/>
    </source>
</evidence>
<name>A0A915JC10_ROMCU</name>
<accession>A0A915JC10</accession>
<keyword evidence="1" id="KW-1185">Reference proteome</keyword>